<sequence>MPRKTAWIPAAWESGQEGMKADNAWGGGGGEIHGCAWGADGAEWVRLGWTCSGLIGGEARLPLQAAATCHWTPMDRPTFGYVIEPSINVPSFPPSTSSPRGGHAGETGEQISLVSSQVPCSLQPNSTPTPTPNGPLPIAKITVWYEGHHGHELGQRIFVTWITPGRLDRPLPATWSLRLLVDRRCHEEMKMAMAMTKWTISKTKVQTAAILLRLAD</sequence>
<gene>
    <name evidence="1" type="ORF">B0T17DRAFT_505774</name>
</gene>
<dbReference type="AlphaFoldDB" id="A0AA39X8L4"/>
<name>A0AA39X8L4_9PEZI</name>
<protein>
    <submittedName>
        <fullName evidence="1">Uncharacterized protein</fullName>
    </submittedName>
</protein>
<keyword evidence="2" id="KW-1185">Reference proteome</keyword>
<organism evidence="1 2">
    <name type="scientific">Bombardia bombarda</name>
    <dbReference type="NCBI Taxonomy" id="252184"/>
    <lineage>
        <taxon>Eukaryota</taxon>
        <taxon>Fungi</taxon>
        <taxon>Dikarya</taxon>
        <taxon>Ascomycota</taxon>
        <taxon>Pezizomycotina</taxon>
        <taxon>Sordariomycetes</taxon>
        <taxon>Sordariomycetidae</taxon>
        <taxon>Sordariales</taxon>
        <taxon>Lasiosphaeriaceae</taxon>
        <taxon>Bombardia</taxon>
    </lineage>
</organism>
<evidence type="ECO:0000313" key="2">
    <source>
        <dbReference type="Proteomes" id="UP001174934"/>
    </source>
</evidence>
<evidence type="ECO:0000313" key="1">
    <source>
        <dbReference type="EMBL" id="KAK0629185.1"/>
    </source>
</evidence>
<reference evidence="1" key="1">
    <citation type="submission" date="2023-06" db="EMBL/GenBank/DDBJ databases">
        <title>Genome-scale phylogeny and comparative genomics of the fungal order Sordariales.</title>
        <authorList>
            <consortium name="Lawrence Berkeley National Laboratory"/>
            <person name="Hensen N."/>
            <person name="Bonometti L."/>
            <person name="Westerberg I."/>
            <person name="Brannstrom I.O."/>
            <person name="Guillou S."/>
            <person name="Cros-Aarteil S."/>
            <person name="Calhoun S."/>
            <person name="Haridas S."/>
            <person name="Kuo A."/>
            <person name="Mondo S."/>
            <person name="Pangilinan J."/>
            <person name="Riley R."/>
            <person name="LaButti K."/>
            <person name="Andreopoulos B."/>
            <person name="Lipzen A."/>
            <person name="Chen C."/>
            <person name="Yanf M."/>
            <person name="Daum C."/>
            <person name="Ng V."/>
            <person name="Clum A."/>
            <person name="Steindorff A."/>
            <person name="Ohm R."/>
            <person name="Martin F."/>
            <person name="Silar P."/>
            <person name="Natvig D."/>
            <person name="Lalanne C."/>
            <person name="Gautier V."/>
            <person name="Ament-velasquez S.L."/>
            <person name="Kruys A."/>
            <person name="Hutchinson M.I."/>
            <person name="Powell A.J."/>
            <person name="Barry K."/>
            <person name="Miller A.N."/>
            <person name="Grigoriev I.V."/>
            <person name="Debuchy R."/>
            <person name="Gladieux P."/>
            <person name="Thoren M.H."/>
            <person name="Johannesson H."/>
        </authorList>
    </citation>
    <scope>NUCLEOTIDE SEQUENCE</scope>
    <source>
        <strain evidence="1">SMH3391-2</strain>
    </source>
</reference>
<dbReference type="EMBL" id="JAULSR010000002">
    <property type="protein sequence ID" value="KAK0629185.1"/>
    <property type="molecule type" value="Genomic_DNA"/>
</dbReference>
<dbReference type="Proteomes" id="UP001174934">
    <property type="component" value="Unassembled WGS sequence"/>
</dbReference>
<accession>A0AA39X8L4</accession>
<proteinExistence type="predicted"/>
<comment type="caution">
    <text evidence="1">The sequence shown here is derived from an EMBL/GenBank/DDBJ whole genome shotgun (WGS) entry which is preliminary data.</text>
</comment>